<keyword evidence="2" id="KW-1185">Reference proteome</keyword>
<reference evidence="1" key="1">
    <citation type="journal article" date="2021" name="Microb. Physiol.">
        <title>Proteogenomic Insights into the Physiology of Marine, Sulfate-Reducing, Filamentous Desulfonema limicola and Desulfonema magnum.</title>
        <authorList>
            <person name="Schnaars V."/>
            <person name="Wohlbrand L."/>
            <person name="Scheve S."/>
            <person name="Hinrichs C."/>
            <person name="Reinhardt R."/>
            <person name="Rabus R."/>
        </authorList>
    </citation>
    <scope>NUCLEOTIDE SEQUENCE</scope>
    <source>
        <strain evidence="1">4be13</strain>
    </source>
</reference>
<proteinExistence type="predicted"/>
<accession>A0A975BWB9</accession>
<dbReference type="KEGG" id="dmm:dnm_090390"/>
<gene>
    <name evidence="1" type="ORF">dnm_090390</name>
</gene>
<dbReference type="Proteomes" id="UP000663722">
    <property type="component" value="Chromosome"/>
</dbReference>
<organism evidence="1 2">
    <name type="scientific">Desulfonema magnum</name>
    <dbReference type="NCBI Taxonomy" id="45655"/>
    <lineage>
        <taxon>Bacteria</taxon>
        <taxon>Pseudomonadati</taxon>
        <taxon>Thermodesulfobacteriota</taxon>
        <taxon>Desulfobacteria</taxon>
        <taxon>Desulfobacterales</taxon>
        <taxon>Desulfococcaceae</taxon>
        <taxon>Desulfonema</taxon>
    </lineage>
</organism>
<evidence type="ECO:0000313" key="1">
    <source>
        <dbReference type="EMBL" id="QTA92946.1"/>
    </source>
</evidence>
<dbReference type="EMBL" id="CP061800">
    <property type="protein sequence ID" value="QTA92946.1"/>
    <property type="molecule type" value="Genomic_DNA"/>
</dbReference>
<sequence length="44" mass="5280">MKGVHFFTIKIHSEKSGFLSENIFMTRRRKTRLFHQCLLLSIDI</sequence>
<evidence type="ECO:0000313" key="2">
    <source>
        <dbReference type="Proteomes" id="UP000663722"/>
    </source>
</evidence>
<name>A0A975BWB9_9BACT</name>
<dbReference type="AlphaFoldDB" id="A0A975BWB9"/>
<protein>
    <submittedName>
        <fullName evidence="1">Uncharacterized protein</fullName>
    </submittedName>
</protein>